<keyword evidence="1 4" id="KW-0732">Signal</keyword>
<dbReference type="InterPro" id="IPR006146">
    <property type="entry name" value="5'-Nucleotdase_CS"/>
</dbReference>
<evidence type="ECO:0000256" key="3">
    <source>
        <dbReference type="SAM" id="MobiDB-lite"/>
    </source>
</evidence>
<reference evidence="9" key="1">
    <citation type="journal article" date="2019" name="Int. J. Syst. Evol. Microbiol.">
        <title>The Global Catalogue of Microorganisms (GCM) 10K type strain sequencing project: providing services to taxonomists for standard genome sequencing and annotation.</title>
        <authorList>
            <consortium name="The Broad Institute Genomics Platform"/>
            <consortium name="The Broad Institute Genome Sequencing Center for Infectious Disease"/>
            <person name="Wu L."/>
            <person name="Ma J."/>
        </authorList>
    </citation>
    <scope>NUCLEOTIDE SEQUENCE [LARGE SCALE GENOMIC DNA]</scope>
    <source>
        <strain evidence="9">CGMCC 1.15474</strain>
    </source>
</reference>
<dbReference type="InterPro" id="IPR008334">
    <property type="entry name" value="5'-Nucleotdase_C"/>
</dbReference>
<name>A0ABW5BZ77_9BACI</name>
<dbReference type="Pfam" id="PF02872">
    <property type="entry name" value="5_nucleotid_C"/>
    <property type="match status" value="1"/>
</dbReference>
<dbReference type="SUPFAM" id="SSF55816">
    <property type="entry name" value="5'-nucleotidase (syn. UDP-sugar hydrolase), C-terminal domain"/>
    <property type="match status" value="1"/>
</dbReference>
<feature type="domain" description="5'-Nucleotidase C-terminal" evidence="6">
    <location>
        <begin position="586"/>
        <end position="741"/>
    </location>
</feature>
<dbReference type="Gene3D" id="3.60.21.10">
    <property type="match status" value="1"/>
</dbReference>
<dbReference type="PROSITE" id="PS00785">
    <property type="entry name" value="5_NUCLEOTIDASE_1"/>
    <property type="match status" value="1"/>
</dbReference>
<dbReference type="InterPro" id="IPR029052">
    <property type="entry name" value="Metallo-depent_PP-like"/>
</dbReference>
<feature type="coiled-coil region" evidence="2">
    <location>
        <begin position="206"/>
        <end position="233"/>
    </location>
</feature>
<keyword evidence="9" id="KW-1185">Reference proteome</keyword>
<evidence type="ECO:0000256" key="1">
    <source>
        <dbReference type="ARBA" id="ARBA00022729"/>
    </source>
</evidence>
<dbReference type="InterPro" id="IPR006179">
    <property type="entry name" value="5_nucleotidase/apyrase"/>
</dbReference>
<evidence type="ECO:0000259" key="6">
    <source>
        <dbReference type="Pfam" id="PF02872"/>
    </source>
</evidence>
<evidence type="ECO:0000313" key="9">
    <source>
        <dbReference type="Proteomes" id="UP001597318"/>
    </source>
</evidence>
<evidence type="ECO:0000259" key="7">
    <source>
        <dbReference type="Pfam" id="PF18058"/>
    </source>
</evidence>
<dbReference type="InterPro" id="IPR036907">
    <property type="entry name" value="5'-Nucleotdase_C_sf"/>
</dbReference>
<dbReference type="Proteomes" id="UP001597318">
    <property type="component" value="Unassembled WGS sequence"/>
</dbReference>
<sequence length="783" mass="84982">MKKTKKVSQVVATSAIVTAAFVAAGPQAEAATNVQSVVAEAHVSANKLVKFYDVRNQQNVAISTDFSIAYAKASEDIKKAEKAVQQLKDGSEKKNLIAQLDVAKDKLLKAARIIDAIKTGQDLQALQETLNGLVEADTLNTELVDAYHALSLQMSKAERVFSKVYGEGNRQVIRDAFLVDAKIAKETVIYEVSMHTLQNQIDQLLVDNKIDEAKAAYEKLNRLETRAVKIKEAGNKLHPGKYPNLPEMAQKAKERKDKIKEKLPFELSLMHTNDTHAHIENIAKFVTAVNEVRAENPEALLLNAGDVFSGTLYFNEFKGQADLEFMNLVKYDLMTFGNHEFDLGSSPEGHKALADFVKGAEFPFVSTNVDFSADENMKDLFHDEITEEPANGQAYSGVIKEVNGEKVGFFGLTTEETADISSPGSVVFEDYIAEAEKAVAAFEAQGINKIIAITHIGYDDNVEYDNDLELAKMVDGIDIIVGGHSHTKLDTGTVVNKDEAGVEKDPTLIVQASQYGEYLGTVDVEFNNEGIITNEAAQLIKVADKEENAEAAELLKKYSDQIATIRDTSTGATAAKELSNPRTTAEDPTAPSVRNSETELGNLITDGMLAKAKQFKPNTVIAMQNSGGIRASIDAGEITLGDVLTVLPFGNTLATMNLTGAEILTALEHSVGQAPNESGGFLHVSGMKFTYDSSKPKGERIVTVEVEETEGNFVQLDPAKEYAIATNAFTAKGGDGYTVFADAYAAGRVTDLGLSDWENLRDYVANLVTVEPVIEGRITDVAE</sequence>
<evidence type="ECO:0000256" key="2">
    <source>
        <dbReference type="SAM" id="Coils"/>
    </source>
</evidence>
<dbReference type="Pfam" id="PF18058">
    <property type="entry name" value="SbsC_C"/>
    <property type="match status" value="1"/>
</dbReference>
<dbReference type="PRINTS" id="PR01607">
    <property type="entry name" value="APYRASEFAMLY"/>
</dbReference>
<dbReference type="InterPro" id="IPR004843">
    <property type="entry name" value="Calcineurin-like_PHP"/>
</dbReference>
<feature type="region of interest" description="Disordered" evidence="3">
    <location>
        <begin position="572"/>
        <end position="595"/>
    </location>
</feature>
<dbReference type="Gene3D" id="1.20.58.780">
    <property type="match status" value="1"/>
</dbReference>
<evidence type="ECO:0000256" key="4">
    <source>
        <dbReference type="SAM" id="SignalP"/>
    </source>
</evidence>
<dbReference type="EMBL" id="JBHUIK010000003">
    <property type="protein sequence ID" value="MFD2214880.1"/>
    <property type="molecule type" value="Genomic_DNA"/>
</dbReference>
<organism evidence="8 9">
    <name type="scientific">Metabacillus endolithicus</name>
    <dbReference type="NCBI Taxonomy" id="1535204"/>
    <lineage>
        <taxon>Bacteria</taxon>
        <taxon>Bacillati</taxon>
        <taxon>Bacillota</taxon>
        <taxon>Bacilli</taxon>
        <taxon>Bacillales</taxon>
        <taxon>Bacillaceae</taxon>
        <taxon>Metabacillus</taxon>
    </lineage>
</organism>
<evidence type="ECO:0000259" key="5">
    <source>
        <dbReference type="Pfam" id="PF00149"/>
    </source>
</evidence>
<dbReference type="SUPFAM" id="SSF56300">
    <property type="entry name" value="Metallo-dependent phosphatases"/>
    <property type="match status" value="1"/>
</dbReference>
<feature type="domain" description="Calcineurin-like phosphoesterase" evidence="5">
    <location>
        <begin position="269"/>
        <end position="487"/>
    </location>
</feature>
<feature type="signal peptide" evidence="4">
    <location>
        <begin position="1"/>
        <end position="30"/>
    </location>
</feature>
<comment type="caution">
    <text evidence="8">The sequence shown here is derived from an EMBL/GenBank/DDBJ whole genome shotgun (WGS) entry which is preliminary data.</text>
</comment>
<dbReference type="PANTHER" id="PTHR11575">
    <property type="entry name" value="5'-NUCLEOTIDASE-RELATED"/>
    <property type="match status" value="1"/>
</dbReference>
<proteinExistence type="predicted"/>
<protein>
    <submittedName>
        <fullName evidence="8">5'-nucleotidase C-terminal domain-containing protein</fullName>
    </submittedName>
</protein>
<gene>
    <name evidence="8" type="ORF">ACFSKK_14415</name>
</gene>
<evidence type="ECO:0000313" key="8">
    <source>
        <dbReference type="EMBL" id="MFD2214880.1"/>
    </source>
</evidence>
<dbReference type="InterPro" id="IPR041378">
    <property type="entry name" value="S-layer_SbsC_C"/>
</dbReference>
<dbReference type="Gene3D" id="3.90.780.10">
    <property type="entry name" value="5'-Nucleotidase, C-terminal domain"/>
    <property type="match status" value="1"/>
</dbReference>
<feature type="domain" description="SbsC C-terminal" evidence="7">
    <location>
        <begin position="54"/>
        <end position="182"/>
    </location>
</feature>
<dbReference type="PANTHER" id="PTHR11575:SF24">
    <property type="entry name" value="5'-NUCLEOTIDASE"/>
    <property type="match status" value="1"/>
</dbReference>
<keyword evidence="2" id="KW-0175">Coiled coil</keyword>
<dbReference type="Pfam" id="PF00149">
    <property type="entry name" value="Metallophos"/>
    <property type="match status" value="1"/>
</dbReference>
<accession>A0ABW5BZ77</accession>
<dbReference type="RefSeq" id="WP_247346397.1">
    <property type="nucleotide sequence ID" value="NZ_CP095550.1"/>
</dbReference>
<feature type="chain" id="PRO_5047109122" evidence="4">
    <location>
        <begin position="31"/>
        <end position="783"/>
    </location>
</feature>